<feature type="transmembrane region" description="Helical" evidence="5">
    <location>
        <begin position="227"/>
        <end position="245"/>
    </location>
</feature>
<feature type="transmembrane region" description="Helical" evidence="5">
    <location>
        <begin position="20"/>
        <end position="40"/>
    </location>
</feature>
<keyword evidence="2 5" id="KW-0812">Transmembrane</keyword>
<evidence type="ECO:0000259" key="6">
    <source>
        <dbReference type="PROSITE" id="PS50801"/>
    </source>
</evidence>
<organism evidence="7 8">
    <name type="scientific">Mycena rosella</name>
    <name type="common">Pink bonnet</name>
    <name type="synonym">Agaricus rosellus</name>
    <dbReference type="NCBI Taxonomy" id="1033263"/>
    <lineage>
        <taxon>Eukaryota</taxon>
        <taxon>Fungi</taxon>
        <taxon>Dikarya</taxon>
        <taxon>Basidiomycota</taxon>
        <taxon>Agaricomycotina</taxon>
        <taxon>Agaricomycetes</taxon>
        <taxon>Agaricomycetidae</taxon>
        <taxon>Agaricales</taxon>
        <taxon>Marasmiineae</taxon>
        <taxon>Mycenaceae</taxon>
        <taxon>Mycena</taxon>
    </lineage>
</organism>
<evidence type="ECO:0000313" key="8">
    <source>
        <dbReference type="Proteomes" id="UP001221757"/>
    </source>
</evidence>
<feature type="transmembrane region" description="Helical" evidence="5">
    <location>
        <begin position="145"/>
        <end position="167"/>
    </location>
</feature>
<reference evidence="7" key="1">
    <citation type="submission" date="2023-03" db="EMBL/GenBank/DDBJ databases">
        <title>Massive genome expansion in bonnet fungi (Mycena s.s.) driven by repeated elements and novel gene families across ecological guilds.</title>
        <authorList>
            <consortium name="Lawrence Berkeley National Laboratory"/>
            <person name="Harder C.B."/>
            <person name="Miyauchi S."/>
            <person name="Viragh M."/>
            <person name="Kuo A."/>
            <person name="Thoen E."/>
            <person name="Andreopoulos B."/>
            <person name="Lu D."/>
            <person name="Skrede I."/>
            <person name="Drula E."/>
            <person name="Henrissat B."/>
            <person name="Morin E."/>
            <person name="Kohler A."/>
            <person name="Barry K."/>
            <person name="LaButti K."/>
            <person name="Morin E."/>
            <person name="Salamov A."/>
            <person name="Lipzen A."/>
            <person name="Mereny Z."/>
            <person name="Hegedus B."/>
            <person name="Baldrian P."/>
            <person name="Stursova M."/>
            <person name="Weitz H."/>
            <person name="Taylor A."/>
            <person name="Grigoriev I.V."/>
            <person name="Nagy L.G."/>
            <person name="Martin F."/>
            <person name="Kauserud H."/>
        </authorList>
    </citation>
    <scope>NUCLEOTIDE SEQUENCE</scope>
    <source>
        <strain evidence="7">CBHHK067</strain>
    </source>
</reference>
<evidence type="ECO:0000256" key="3">
    <source>
        <dbReference type="ARBA" id="ARBA00022989"/>
    </source>
</evidence>
<feature type="transmembrane region" description="Helical" evidence="5">
    <location>
        <begin position="265"/>
        <end position="283"/>
    </location>
</feature>
<protein>
    <recommendedName>
        <fullName evidence="6">STAS domain-containing protein</fullName>
    </recommendedName>
</protein>
<feature type="transmembrane region" description="Helical" evidence="5">
    <location>
        <begin position="360"/>
        <end position="380"/>
    </location>
</feature>
<feature type="transmembrane region" description="Helical" evidence="5">
    <location>
        <begin position="187"/>
        <end position="206"/>
    </location>
</feature>
<feature type="domain" description="STAS" evidence="6">
    <location>
        <begin position="497"/>
        <end position="589"/>
    </location>
</feature>
<evidence type="ECO:0000256" key="2">
    <source>
        <dbReference type="ARBA" id="ARBA00022692"/>
    </source>
</evidence>
<name>A0AAD7DUT4_MYCRO</name>
<dbReference type="SUPFAM" id="SSF52091">
    <property type="entry name" value="SpoIIaa-like"/>
    <property type="match status" value="1"/>
</dbReference>
<dbReference type="PROSITE" id="PS50801">
    <property type="entry name" value="STAS"/>
    <property type="match status" value="1"/>
</dbReference>
<comment type="caution">
    <text evidence="7">The sequence shown here is derived from an EMBL/GenBank/DDBJ whole genome shotgun (WGS) entry which is preliminary data.</text>
</comment>
<dbReference type="Pfam" id="PF00916">
    <property type="entry name" value="Sulfate_transp"/>
    <property type="match status" value="1"/>
</dbReference>
<feature type="transmembrane region" description="Helical" evidence="5">
    <location>
        <begin position="327"/>
        <end position="348"/>
    </location>
</feature>
<evidence type="ECO:0000313" key="7">
    <source>
        <dbReference type="EMBL" id="KAJ7698325.1"/>
    </source>
</evidence>
<dbReference type="PANTHER" id="PTHR43310">
    <property type="entry name" value="SULFATE TRANSPORTER YBAR-RELATED"/>
    <property type="match status" value="1"/>
</dbReference>
<keyword evidence="3 5" id="KW-1133">Transmembrane helix</keyword>
<sequence>MVHAELISASLSRLYRGLPAVLLGTLFTALHTVAFGTLIFPPANGFRALELQGISMYIISTLSSQLVLTFGGSRFRGGLCGMLVEVLPFIRGLATDIRGAIGDDHPGLVPTVMAAYALTSFLIGAVFLILGALKLGNLVPYFPQTVLTGAIGAIGVSFFILGLGLPFPPSAPPLSLSNAATTLFNTSHLGPLTASFFPALILSITLRAPAIGQRTRGLVRSPYYIPLYLFTIPVVFWTVVGLLRVPKSQLIVAGWLFDVESPSSASAVVASWNYWKLFNFTLVEWRSFTSAIQNIVLLVVFGVLNLPIYIPALAFTLDVSYDMNHELLASNILAGLLGTAPNMIKYSYSVYLTRANGSRFESILIILLMVVFFLTSGLILPYVPTVLASALVLFLGVELFLKALWEGSNLTSLEYCVVVATLCACSFLGFAQGFAIGIGAAMVVYLLYSAIDTRAKVMQLSEWSKGRDSGLRLSKLSVYQDQSATGSVPQSSRTLYSTTNLLAQPNAVVIILSGYIFFASVPSIEAQLLAKASEPLFIIDLTRAHRMETSAARCLPRWARELELRGGALAICGLEEGGRLHSDLKRAEVPLVFDIEEKGEGKEILTFETQETCLVWCQHQHELRIQTEAIRRRSALKLFCHLFDFNLPSVLGILHLGPNTEVECFIDAGGGIKFYLPGQTISPTGIIFTGSTAFRKNIVDDRALPDTANHFLRISRSAKEISGRGRG</sequence>
<dbReference type="Pfam" id="PF01740">
    <property type="entry name" value="STAS"/>
    <property type="match status" value="1"/>
</dbReference>
<dbReference type="Proteomes" id="UP001221757">
    <property type="component" value="Unassembled WGS sequence"/>
</dbReference>
<comment type="subcellular location">
    <subcellularLocation>
        <location evidence="1">Membrane</location>
        <topology evidence="1">Multi-pass membrane protein</topology>
    </subcellularLocation>
</comment>
<dbReference type="InterPro" id="IPR036513">
    <property type="entry name" value="STAS_dom_sf"/>
</dbReference>
<dbReference type="GO" id="GO:0016020">
    <property type="term" value="C:membrane"/>
    <property type="evidence" value="ECO:0007669"/>
    <property type="project" value="UniProtKB-SubCell"/>
</dbReference>
<gene>
    <name evidence="7" type="ORF">B0H17DRAFT_1328630</name>
</gene>
<dbReference type="InterPro" id="IPR011547">
    <property type="entry name" value="SLC26A/SulP_dom"/>
</dbReference>
<accession>A0AAD7DUT4</accession>
<proteinExistence type="predicted"/>
<feature type="transmembrane region" description="Helical" evidence="5">
    <location>
        <begin position="114"/>
        <end position="133"/>
    </location>
</feature>
<dbReference type="InterPro" id="IPR002645">
    <property type="entry name" value="STAS_dom"/>
</dbReference>
<dbReference type="InterPro" id="IPR052706">
    <property type="entry name" value="Membrane-Transporter-like"/>
</dbReference>
<dbReference type="AlphaFoldDB" id="A0AAD7DUT4"/>
<feature type="transmembrane region" description="Helical" evidence="5">
    <location>
        <begin position="295"/>
        <end position="315"/>
    </location>
</feature>
<feature type="transmembrane region" description="Helical" evidence="5">
    <location>
        <begin position="52"/>
        <end position="70"/>
    </location>
</feature>
<dbReference type="Gene3D" id="3.30.750.24">
    <property type="entry name" value="STAS domain"/>
    <property type="match status" value="1"/>
</dbReference>
<evidence type="ECO:0000256" key="1">
    <source>
        <dbReference type="ARBA" id="ARBA00004141"/>
    </source>
</evidence>
<keyword evidence="4 5" id="KW-0472">Membrane</keyword>
<keyword evidence="8" id="KW-1185">Reference proteome</keyword>
<dbReference type="PANTHER" id="PTHR43310:SF4">
    <property type="entry name" value="AFR304WP"/>
    <property type="match status" value="1"/>
</dbReference>
<feature type="transmembrane region" description="Helical" evidence="5">
    <location>
        <begin position="417"/>
        <end position="448"/>
    </location>
</feature>
<feature type="transmembrane region" description="Helical" evidence="5">
    <location>
        <begin position="77"/>
        <end position="94"/>
    </location>
</feature>
<dbReference type="EMBL" id="JARKIE010000026">
    <property type="protein sequence ID" value="KAJ7698325.1"/>
    <property type="molecule type" value="Genomic_DNA"/>
</dbReference>
<evidence type="ECO:0000256" key="5">
    <source>
        <dbReference type="SAM" id="Phobius"/>
    </source>
</evidence>
<evidence type="ECO:0000256" key="4">
    <source>
        <dbReference type="ARBA" id="ARBA00023136"/>
    </source>
</evidence>